<gene>
    <name evidence="2" type="ORF">GJ700_12380</name>
</gene>
<dbReference type="EMBL" id="WKJJ01000007">
    <property type="protein sequence ID" value="MRV72506.1"/>
    <property type="molecule type" value="Genomic_DNA"/>
</dbReference>
<dbReference type="PANTHER" id="PTHR30373:SF8">
    <property type="entry name" value="BLL7265 PROTEIN"/>
    <property type="match status" value="1"/>
</dbReference>
<protein>
    <recommendedName>
        <fullName evidence="1">TPM domain-containing protein</fullName>
    </recommendedName>
</protein>
<evidence type="ECO:0000313" key="2">
    <source>
        <dbReference type="EMBL" id="MRV72506.1"/>
    </source>
</evidence>
<dbReference type="RefSeq" id="WP_154374155.1">
    <property type="nucleotide sequence ID" value="NZ_WKJJ01000007.1"/>
</dbReference>
<organism evidence="2 3">
    <name type="scientific">Pseudoduganella rivuli</name>
    <dbReference type="NCBI Taxonomy" id="2666085"/>
    <lineage>
        <taxon>Bacteria</taxon>
        <taxon>Pseudomonadati</taxon>
        <taxon>Pseudomonadota</taxon>
        <taxon>Betaproteobacteria</taxon>
        <taxon>Burkholderiales</taxon>
        <taxon>Oxalobacteraceae</taxon>
        <taxon>Telluria group</taxon>
        <taxon>Pseudoduganella</taxon>
    </lineage>
</organism>
<keyword evidence="3" id="KW-1185">Reference proteome</keyword>
<dbReference type="Proteomes" id="UP000446768">
    <property type="component" value="Unassembled WGS sequence"/>
</dbReference>
<dbReference type="AlphaFoldDB" id="A0A7X2IMD6"/>
<reference evidence="2 3" key="1">
    <citation type="submission" date="2019-11" db="EMBL/GenBank/DDBJ databases">
        <title>Novel species isolated from a subtropical stream in China.</title>
        <authorList>
            <person name="Lu H."/>
        </authorList>
    </citation>
    <scope>NUCLEOTIDE SEQUENCE [LARGE SCALE GENOMIC DNA]</scope>
    <source>
        <strain evidence="2 3">FT92W</strain>
    </source>
</reference>
<dbReference type="Pfam" id="PF04536">
    <property type="entry name" value="TPM_phosphatase"/>
    <property type="match status" value="1"/>
</dbReference>
<dbReference type="InterPro" id="IPR007621">
    <property type="entry name" value="TPM_dom"/>
</dbReference>
<dbReference type="PANTHER" id="PTHR30373">
    <property type="entry name" value="UPF0603 PROTEIN YGCG"/>
    <property type="match status" value="1"/>
</dbReference>
<name>A0A7X2IMD6_9BURK</name>
<evidence type="ECO:0000259" key="1">
    <source>
        <dbReference type="Pfam" id="PF04536"/>
    </source>
</evidence>
<feature type="domain" description="TPM" evidence="1">
    <location>
        <begin position="25"/>
        <end position="144"/>
    </location>
</feature>
<accession>A0A7X2IMD6</accession>
<evidence type="ECO:0000313" key="3">
    <source>
        <dbReference type="Proteomes" id="UP000446768"/>
    </source>
</evidence>
<dbReference type="Gene3D" id="3.10.310.50">
    <property type="match status" value="1"/>
</dbReference>
<proteinExistence type="predicted"/>
<sequence>MQFNVKRIVRHLMSTHWQVRRAFPQAALSAIKQAIKASEAGHTGEIRFAVEAALPGPALYLDQPARERAIDLFAQLRIWDTDARNGVLIYLLLADHAVEIVADRGVHAKAGTAEWERICRGMEAAFRAGRYEQGVIDGIRAVNELLSQHFPAHGAGRNELPDKVVVL</sequence>
<comment type="caution">
    <text evidence="2">The sequence shown here is derived from an EMBL/GenBank/DDBJ whole genome shotgun (WGS) entry which is preliminary data.</text>
</comment>